<protein>
    <submittedName>
        <fullName evidence="2">Uncharacterized protein</fullName>
    </submittedName>
</protein>
<dbReference type="AlphaFoldDB" id="A0A212KLL6"/>
<name>A0A212KLL6_9PROT</name>
<sequence>MRLSYAVALLALALAAPAVAAPPDKGPDKVHAGKTGKAANGDVAIGLTFTGADRRAVADYYGPLERAGNCPPGLAKKNTGCRPPGQAKAWSKGHPLPAGVAWYPLPGELSVHLPLPPAGHEYVRVGADILLLATGTRMVVDAITDLGRR</sequence>
<dbReference type="Gene3D" id="3.10.450.160">
    <property type="entry name" value="inner membrane protein cigr"/>
    <property type="match status" value="1"/>
</dbReference>
<organism evidence="2">
    <name type="scientific">uncultured Alphaproteobacteria bacterium</name>
    <dbReference type="NCBI Taxonomy" id="91750"/>
    <lineage>
        <taxon>Bacteria</taxon>
        <taxon>Pseudomonadati</taxon>
        <taxon>Pseudomonadota</taxon>
        <taxon>Alphaproteobacteria</taxon>
        <taxon>environmental samples</taxon>
    </lineage>
</organism>
<gene>
    <name evidence="2" type="ORF">KL86APRO_30025</name>
</gene>
<feature type="chain" id="PRO_5012058257" evidence="1">
    <location>
        <begin position="21"/>
        <end position="149"/>
    </location>
</feature>
<evidence type="ECO:0000313" key="2">
    <source>
        <dbReference type="EMBL" id="SBW12475.1"/>
    </source>
</evidence>
<feature type="signal peptide" evidence="1">
    <location>
        <begin position="1"/>
        <end position="20"/>
    </location>
</feature>
<dbReference type="EMBL" id="FLUO01000003">
    <property type="protein sequence ID" value="SBW12475.1"/>
    <property type="molecule type" value="Genomic_DNA"/>
</dbReference>
<keyword evidence="1" id="KW-0732">Signal</keyword>
<proteinExistence type="predicted"/>
<evidence type="ECO:0000256" key="1">
    <source>
        <dbReference type="SAM" id="SignalP"/>
    </source>
</evidence>
<accession>A0A212KLL6</accession>
<reference evidence="2" key="1">
    <citation type="submission" date="2016-04" db="EMBL/GenBank/DDBJ databases">
        <authorList>
            <person name="Evans L.H."/>
            <person name="Alamgir A."/>
            <person name="Owens N."/>
            <person name="Weber N.D."/>
            <person name="Virtaneva K."/>
            <person name="Barbian K."/>
            <person name="Babar A."/>
            <person name="Rosenke K."/>
        </authorList>
    </citation>
    <scope>NUCLEOTIDE SEQUENCE</scope>
    <source>
        <strain evidence="2">86</strain>
    </source>
</reference>